<evidence type="ECO:0000256" key="2">
    <source>
        <dbReference type="SAM" id="Phobius"/>
    </source>
</evidence>
<protein>
    <submittedName>
        <fullName evidence="3">DUF6232 family protein</fullName>
    </submittedName>
</protein>
<evidence type="ECO:0000313" key="4">
    <source>
        <dbReference type="Proteomes" id="UP001603013"/>
    </source>
</evidence>
<feature type="transmembrane region" description="Helical" evidence="2">
    <location>
        <begin position="81"/>
        <end position="102"/>
    </location>
</feature>
<feature type="transmembrane region" description="Helical" evidence="2">
    <location>
        <begin position="114"/>
        <end position="136"/>
    </location>
</feature>
<comment type="caution">
    <text evidence="3">The sequence shown here is derived from an EMBL/GenBank/DDBJ whole genome shotgun (WGS) entry which is preliminary data.</text>
</comment>
<feature type="region of interest" description="Disordered" evidence="1">
    <location>
        <begin position="1"/>
        <end position="34"/>
    </location>
</feature>
<keyword evidence="2" id="KW-0472">Membrane</keyword>
<name>A0ABW6Y686_9ACTN</name>
<sequence>MDEKTGTPPPPLSPPPPPPPPASPPPSQAPPAPEAGYMSGVDVRVSKRLLWVGGACYPLRNIARVYTFTLQPRRKDAVVRCLKRFAFALLTAIGLSLIAAISRFDSDGEGYLDLIWFFTVAFLIYAVGDMISVLVAKSHFVLAVETSGPSTALVTAQNPAHLHELVRSLADAIENPEREFTVHVQTLAINPSNYYFGDNVNMYGGNGNTGVSNS</sequence>
<dbReference type="InterPro" id="IPR045629">
    <property type="entry name" value="DUF6232"/>
</dbReference>
<reference evidence="3 4" key="1">
    <citation type="submission" date="2024-10" db="EMBL/GenBank/DDBJ databases">
        <title>The Natural Products Discovery Center: Release of the First 8490 Sequenced Strains for Exploring Actinobacteria Biosynthetic Diversity.</title>
        <authorList>
            <person name="Kalkreuter E."/>
            <person name="Kautsar S.A."/>
            <person name="Yang D."/>
            <person name="Bader C.D."/>
            <person name="Teijaro C.N."/>
            <person name="Fluegel L."/>
            <person name="Davis C.M."/>
            <person name="Simpson J.R."/>
            <person name="Lauterbach L."/>
            <person name="Steele A.D."/>
            <person name="Gui C."/>
            <person name="Meng S."/>
            <person name="Li G."/>
            <person name="Viehrig K."/>
            <person name="Ye F."/>
            <person name="Su P."/>
            <person name="Kiefer A.F."/>
            <person name="Nichols A."/>
            <person name="Cepeda A.J."/>
            <person name="Yan W."/>
            <person name="Fan B."/>
            <person name="Jiang Y."/>
            <person name="Adhikari A."/>
            <person name="Zheng C.-J."/>
            <person name="Schuster L."/>
            <person name="Cowan T.M."/>
            <person name="Smanski M.J."/>
            <person name="Chevrette M.G."/>
            <person name="De Carvalho L.P.S."/>
            <person name="Shen B."/>
        </authorList>
    </citation>
    <scope>NUCLEOTIDE SEQUENCE [LARGE SCALE GENOMIC DNA]</scope>
    <source>
        <strain evidence="3 4">NPDC015755</strain>
    </source>
</reference>
<keyword evidence="2" id="KW-1133">Transmembrane helix</keyword>
<gene>
    <name evidence="3" type="ORF">ACF05T_04230</name>
</gene>
<organism evidence="3 4">
    <name type="scientific">Streptomyces lateritius</name>
    <dbReference type="NCBI Taxonomy" id="67313"/>
    <lineage>
        <taxon>Bacteria</taxon>
        <taxon>Bacillati</taxon>
        <taxon>Actinomycetota</taxon>
        <taxon>Actinomycetes</taxon>
        <taxon>Kitasatosporales</taxon>
        <taxon>Streptomycetaceae</taxon>
        <taxon>Streptomyces</taxon>
    </lineage>
</organism>
<evidence type="ECO:0000313" key="3">
    <source>
        <dbReference type="EMBL" id="MFF8275317.1"/>
    </source>
</evidence>
<evidence type="ECO:0000256" key="1">
    <source>
        <dbReference type="SAM" id="MobiDB-lite"/>
    </source>
</evidence>
<keyword evidence="4" id="KW-1185">Reference proteome</keyword>
<dbReference type="Proteomes" id="UP001603013">
    <property type="component" value="Unassembled WGS sequence"/>
</dbReference>
<feature type="compositionally biased region" description="Pro residues" evidence="1">
    <location>
        <begin position="7"/>
        <end position="33"/>
    </location>
</feature>
<proteinExistence type="predicted"/>
<dbReference type="RefSeq" id="WP_391933034.1">
    <property type="nucleotide sequence ID" value="NZ_JBIBSM010000002.1"/>
</dbReference>
<accession>A0ABW6Y686</accession>
<dbReference type="Pfam" id="PF19744">
    <property type="entry name" value="DUF6232"/>
    <property type="match status" value="1"/>
</dbReference>
<keyword evidence="2" id="KW-0812">Transmembrane</keyword>
<dbReference type="EMBL" id="JBIBSM010000002">
    <property type="protein sequence ID" value="MFF8275317.1"/>
    <property type="molecule type" value="Genomic_DNA"/>
</dbReference>